<sequence>MYYSAYNKLFWGFVLIYIGINIGNFDIFPDIVGYITVSVALGELRGQHEIYKKGRLPAFIMIFYSAAEVIIRGSSINKAGLLQSHQIGYILLWLFPSIIRMYMVYFICKGFYYVADEKQLGVFRETAKNRWKQFCWLTVPVLFILPFINNSEVWYIPSLILVASYLIATILILNLAYNARNTLSGREG</sequence>
<feature type="transmembrane region" description="Helical" evidence="1">
    <location>
        <begin position="12"/>
        <end position="35"/>
    </location>
</feature>
<accession>A0A0P8YEC2</accession>
<feature type="transmembrane region" description="Helical" evidence="1">
    <location>
        <begin position="129"/>
        <end position="148"/>
    </location>
</feature>
<feature type="transmembrane region" description="Helical" evidence="1">
    <location>
        <begin position="154"/>
        <end position="177"/>
    </location>
</feature>
<feature type="transmembrane region" description="Helical" evidence="1">
    <location>
        <begin position="56"/>
        <end position="75"/>
    </location>
</feature>
<keyword evidence="1" id="KW-1133">Transmembrane helix</keyword>
<organism evidence="2 3">
    <name type="scientific">Oxobacter pfennigii</name>
    <dbReference type="NCBI Taxonomy" id="36849"/>
    <lineage>
        <taxon>Bacteria</taxon>
        <taxon>Bacillati</taxon>
        <taxon>Bacillota</taxon>
        <taxon>Clostridia</taxon>
        <taxon>Eubacteriales</taxon>
        <taxon>Clostridiaceae</taxon>
        <taxon>Oxobacter</taxon>
    </lineage>
</organism>
<evidence type="ECO:0000313" key="2">
    <source>
        <dbReference type="EMBL" id="KPU45556.1"/>
    </source>
</evidence>
<dbReference type="EMBL" id="LKET01000021">
    <property type="protein sequence ID" value="KPU45556.1"/>
    <property type="molecule type" value="Genomic_DNA"/>
</dbReference>
<keyword evidence="1" id="KW-0472">Membrane</keyword>
<protein>
    <submittedName>
        <fullName evidence="2">Uncharacterized protein</fullName>
    </submittedName>
</protein>
<comment type="caution">
    <text evidence="2">The sequence shown here is derived from an EMBL/GenBank/DDBJ whole genome shotgun (WGS) entry which is preliminary data.</text>
</comment>
<dbReference type="Proteomes" id="UP000050326">
    <property type="component" value="Unassembled WGS sequence"/>
</dbReference>
<keyword evidence="3" id="KW-1185">Reference proteome</keyword>
<evidence type="ECO:0000313" key="3">
    <source>
        <dbReference type="Proteomes" id="UP000050326"/>
    </source>
</evidence>
<keyword evidence="1" id="KW-0812">Transmembrane</keyword>
<name>A0A0P8YEC2_9CLOT</name>
<dbReference type="AlphaFoldDB" id="A0A0P8YEC2"/>
<dbReference type="STRING" id="36849.OXPF_07890"/>
<gene>
    <name evidence="2" type="ORF">OXPF_07890</name>
</gene>
<evidence type="ECO:0000256" key="1">
    <source>
        <dbReference type="SAM" id="Phobius"/>
    </source>
</evidence>
<feature type="transmembrane region" description="Helical" evidence="1">
    <location>
        <begin position="87"/>
        <end position="108"/>
    </location>
</feature>
<reference evidence="2 3" key="1">
    <citation type="submission" date="2015-09" db="EMBL/GenBank/DDBJ databases">
        <title>Genome sequence of Oxobacter pfennigii DSM 3222.</title>
        <authorList>
            <person name="Poehlein A."/>
            <person name="Bengelsdorf F.R."/>
            <person name="Schiel-Bengelsdorf B."/>
            <person name="Duerre P."/>
            <person name="Daniel R."/>
        </authorList>
    </citation>
    <scope>NUCLEOTIDE SEQUENCE [LARGE SCALE GENOMIC DNA]</scope>
    <source>
        <strain evidence="2 3">DSM 3222</strain>
    </source>
</reference>
<proteinExistence type="predicted"/>